<sequence length="145" mass="16449">MSDSKARLLAATSYLLILPILVNVHLLGITDGYFYGVEVSLISTAPYLIWYAFFFNHDDAFIKHHAHTSMCLFFVYFVLVSLNGFIMFSLGYRMNIIDPVMLMNANSTTWLVMGPLIMILIYTIISISQGVICALRQQYMDVAES</sequence>
<feature type="transmembrane region" description="Helical" evidence="1">
    <location>
        <begin position="110"/>
        <end position="135"/>
    </location>
</feature>
<feature type="transmembrane region" description="Helical" evidence="1">
    <location>
        <begin position="7"/>
        <end position="27"/>
    </location>
</feature>
<gene>
    <name evidence="2" type="ORF">MNBD_GAMMA26-263</name>
</gene>
<keyword evidence="1" id="KW-0812">Transmembrane</keyword>
<organism evidence="2">
    <name type="scientific">hydrothermal vent metagenome</name>
    <dbReference type="NCBI Taxonomy" id="652676"/>
    <lineage>
        <taxon>unclassified sequences</taxon>
        <taxon>metagenomes</taxon>
        <taxon>ecological metagenomes</taxon>
    </lineage>
</organism>
<name>A0A3B1AS31_9ZZZZ</name>
<protein>
    <submittedName>
        <fullName evidence="2">Uncharacterized protein</fullName>
    </submittedName>
</protein>
<keyword evidence="1" id="KW-0472">Membrane</keyword>
<proteinExistence type="predicted"/>
<feature type="transmembrane region" description="Helical" evidence="1">
    <location>
        <begin position="66"/>
        <end position="90"/>
    </location>
</feature>
<dbReference type="EMBL" id="UOFX01000012">
    <property type="protein sequence ID" value="VAX06552.1"/>
    <property type="molecule type" value="Genomic_DNA"/>
</dbReference>
<dbReference type="AlphaFoldDB" id="A0A3B1AS31"/>
<reference evidence="2" key="1">
    <citation type="submission" date="2018-06" db="EMBL/GenBank/DDBJ databases">
        <authorList>
            <person name="Zhirakovskaya E."/>
        </authorList>
    </citation>
    <scope>NUCLEOTIDE SEQUENCE</scope>
</reference>
<evidence type="ECO:0000313" key="2">
    <source>
        <dbReference type="EMBL" id="VAX06552.1"/>
    </source>
</evidence>
<evidence type="ECO:0000256" key="1">
    <source>
        <dbReference type="SAM" id="Phobius"/>
    </source>
</evidence>
<accession>A0A3B1AS31</accession>
<keyword evidence="1" id="KW-1133">Transmembrane helix</keyword>
<feature type="transmembrane region" description="Helical" evidence="1">
    <location>
        <begin position="33"/>
        <end position="54"/>
    </location>
</feature>